<feature type="compositionally biased region" description="Gly residues" evidence="4">
    <location>
        <begin position="1534"/>
        <end position="1558"/>
    </location>
</feature>
<dbReference type="InterPro" id="IPR010566">
    <property type="entry name" value="Haemolys_ca-bd"/>
</dbReference>
<comment type="subcellular location">
    <subcellularLocation>
        <location evidence="1">Secreted</location>
    </subcellularLocation>
</comment>
<dbReference type="InterPro" id="IPR018511">
    <property type="entry name" value="Hemolysin-typ_Ca-bd_CS"/>
</dbReference>
<feature type="compositionally biased region" description="Low complexity" evidence="4">
    <location>
        <begin position="1802"/>
        <end position="1817"/>
    </location>
</feature>
<keyword evidence="2" id="KW-0964">Secreted</keyword>
<dbReference type="Pfam" id="PF00353">
    <property type="entry name" value="HemolysinCabind"/>
    <property type="match status" value="27"/>
</dbReference>
<dbReference type="GO" id="GO:0005576">
    <property type="term" value="C:extracellular region"/>
    <property type="evidence" value="ECO:0007669"/>
    <property type="project" value="UniProtKB-SubCell"/>
</dbReference>
<evidence type="ECO:0000256" key="3">
    <source>
        <dbReference type="ARBA" id="ARBA00022837"/>
    </source>
</evidence>
<name>A0A516SLM9_9NEIS</name>
<reference evidence="7" key="1">
    <citation type="submission" date="2019-07" db="EMBL/GenBank/DDBJ databases">
        <title>Chitinimonas sp. nov., isolated from Ny-Alesund, arctica soil.</title>
        <authorList>
            <person name="Xu Q."/>
            <person name="Peng F."/>
        </authorList>
    </citation>
    <scope>NUCLEOTIDE SEQUENCE [LARGE SCALE GENOMIC DNA]</scope>
    <source>
        <strain evidence="7">R3-44</strain>
    </source>
</reference>
<feature type="domain" description="Haemolysin-type calcium binding-related" evidence="5">
    <location>
        <begin position="1017"/>
        <end position="1050"/>
    </location>
</feature>
<keyword evidence="3" id="KW-0106">Calcium</keyword>
<dbReference type="InterPro" id="IPR011049">
    <property type="entry name" value="Serralysin-like_metalloprot_C"/>
</dbReference>
<feature type="compositionally biased region" description="Gly residues" evidence="4">
    <location>
        <begin position="1511"/>
        <end position="1522"/>
    </location>
</feature>
<feature type="region of interest" description="Disordered" evidence="4">
    <location>
        <begin position="1864"/>
        <end position="1919"/>
    </location>
</feature>
<feature type="domain" description="Haemolysin-type calcium binding-related" evidence="5">
    <location>
        <begin position="1179"/>
        <end position="1214"/>
    </location>
</feature>
<accession>A0A516SLM9</accession>
<dbReference type="PANTHER" id="PTHR38340:SF1">
    <property type="entry name" value="S-LAYER PROTEIN"/>
    <property type="match status" value="1"/>
</dbReference>
<dbReference type="InterPro" id="IPR001343">
    <property type="entry name" value="Hemolysn_Ca-bd"/>
</dbReference>
<dbReference type="PROSITE" id="PS00330">
    <property type="entry name" value="HEMOLYSIN_CALCIUM"/>
    <property type="match status" value="21"/>
</dbReference>
<dbReference type="SUPFAM" id="SSF55486">
    <property type="entry name" value="Metalloproteases ('zincins'), catalytic domain"/>
    <property type="match status" value="1"/>
</dbReference>
<feature type="region of interest" description="Disordered" evidence="4">
    <location>
        <begin position="2310"/>
        <end position="2338"/>
    </location>
</feature>
<dbReference type="InterPro" id="IPR050557">
    <property type="entry name" value="RTX_toxin/Mannuronan_C5-epim"/>
</dbReference>
<evidence type="ECO:0000256" key="2">
    <source>
        <dbReference type="ARBA" id="ARBA00022525"/>
    </source>
</evidence>
<dbReference type="Gene3D" id="3.40.390.10">
    <property type="entry name" value="Collagenase (Catalytic Domain)"/>
    <property type="match status" value="1"/>
</dbReference>
<dbReference type="SUPFAM" id="SSF51120">
    <property type="entry name" value="beta-Roll"/>
    <property type="match status" value="14"/>
</dbReference>
<feature type="region of interest" description="Disordered" evidence="4">
    <location>
        <begin position="1313"/>
        <end position="1355"/>
    </location>
</feature>
<feature type="region of interest" description="Disordered" evidence="4">
    <location>
        <begin position="1793"/>
        <end position="1846"/>
    </location>
</feature>
<feature type="domain" description="Haemolysin-type calcium binding-related" evidence="5">
    <location>
        <begin position="2012"/>
        <end position="2054"/>
    </location>
</feature>
<dbReference type="PANTHER" id="PTHR38340">
    <property type="entry name" value="S-LAYER PROTEIN"/>
    <property type="match status" value="1"/>
</dbReference>
<feature type="compositionally biased region" description="Basic and acidic residues" evidence="4">
    <location>
        <begin position="320"/>
        <end position="330"/>
    </location>
</feature>
<dbReference type="GO" id="GO:0005509">
    <property type="term" value="F:calcium ion binding"/>
    <property type="evidence" value="ECO:0007669"/>
    <property type="project" value="InterPro"/>
</dbReference>
<dbReference type="EMBL" id="CP041730">
    <property type="protein sequence ID" value="QDQ29064.1"/>
    <property type="molecule type" value="Genomic_DNA"/>
</dbReference>
<feature type="region of interest" description="Disordered" evidence="4">
    <location>
        <begin position="1511"/>
        <end position="1621"/>
    </location>
</feature>
<gene>
    <name evidence="6" type="ORF">FNU76_23440</name>
</gene>
<evidence type="ECO:0000259" key="5">
    <source>
        <dbReference type="Pfam" id="PF06594"/>
    </source>
</evidence>
<feature type="region of interest" description="Disordered" evidence="4">
    <location>
        <begin position="275"/>
        <end position="415"/>
    </location>
</feature>
<dbReference type="Gene3D" id="2.150.10.10">
    <property type="entry name" value="Serralysin-like metalloprotease, C-terminal"/>
    <property type="match status" value="19"/>
</dbReference>
<dbReference type="KEGG" id="cari:FNU76_23440"/>
<proteinExistence type="predicted"/>
<dbReference type="Pfam" id="PF06594">
    <property type="entry name" value="HCBP_related"/>
    <property type="match status" value="4"/>
</dbReference>
<dbReference type="OrthoDB" id="7876310at2"/>
<evidence type="ECO:0000313" key="7">
    <source>
        <dbReference type="Proteomes" id="UP000317550"/>
    </source>
</evidence>
<dbReference type="GO" id="GO:0008237">
    <property type="term" value="F:metallopeptidase activity"/>
    <property type="evidence" value="ECO:0007669"/>
    <property type="project" value="InterPro"/>
</dbReference>
<feature type="compositionally biased region" description="Low complexity" evidence="4">
    <location>
        <begin position="1313"/>
        <end position="1322"/>
    </location>
</feature>
<feature type="region of interest" description="Disordered" evidence="4">
    <location>
        <begin position="1250"/>
        <end position="1291"/>
    </location>
</feature>
<keyword evidence="7" id="KW-1185">Reference proteome</keyword>
<sequence>MKIEDSTLAAMIDSDSLIGVGNVITYAFSSALTTAQAIEFYAAIGEEWNPSKSLDRVRAMNDMEKNSVREIFNFYATYLNITFKEVDEGAAPALRFSTADFSKVSLNGIYLTATDTIYYNNNMELPKKGKPSYRTLIHEIGHALGLNHVWESPVPQDLNNHDYSVMSQHDRARVSYTTSPVGPRQLDVTALQRIWGAKSGAHAQDDVYKLTGDEEGRYTVYDTGGNDTLSAADLSDHVKIYLEGGKTSKVDGKGNISITYDNYTGEDAIENAIGGAGNDTIEGNKTNNVLKGGAGNDSIKGEKGMDTLEGGSGNDTLEGGEGKDSLKGGENDDSLIGGKDDDKLEGDDGNDFLDAGESADTLLGGNGQDSLNGGSGADRLMGGEDNDSVCGGEDNDTLHGESGNDWMDGGGGTDSLEGGAGVDVYKVDVSDTIYDVDRKGSVMLDYAVLTGGKRKSGDPEGIYKSEDGRFTYKLVGDTLYVSNRGTPLPTNSLTINKFTNKDLGITLRVEQSKGGGPNTGGAQQTRSPIVLDLDGDGIETTALGSAYFDFDADGLSERTAWVGADDGVLVRDLDGNGAITSGRELFGNDTLLQSGERAAHGFQVLAELDDNGDGLVNAQDKAYAGLQVWRDANGNSLSEAGELRGLAEAGVRAVGTGYTPSSQVDANGNAHKQVGTLQLANGTTTTASDVWFRIDASVRVDNGMVVLTDEVLSLPNIRGFGRVHDLQHAMVLDAGLRTLVQQYLATPNTVQRNSLLDQLIYRWTGSAAVDPHSRDSRPGYGHVMDARQLVALEHLTGAPYLGTWCWGERDPNPHGVAAPLLIAEYLQFKRYSNAQLLVQTDYAAELKDVFPDFGSYAEGFVCDWSKLADKLKALHDNGQLDRLASVVATINDLGVYSPDYTQEKTVAFQAIATANAALATFLDNKIQTGTTGNNSLFGASQGSVFRGMEGDDRLYGLLGNDIYTMDRGHGDDTVLDLGGVDQLVFSAGIKAADLVFSREISTVWIKVKQPDGSIAASVRIDNFFDLSGALSNGAIEKIQFADNTSLDQTQILAKLSAVAITTGDDLVFGGADKDRLDGLSGNDTMQGLNGDDQLLGNAGNDQLTGDDGNDVLDGGAGNDMLIGGRGSDSYNFSAGHGLDVISNMTDETVATDRIRFDGSINRLNLQLKREGNHLQIQTGTADRITVSDFFGEGSLGAGVIAEIVFADGTVWKPADIQAKVGVGGAGNDLLDGLGGNDALVGLAGQDTLQGRGGSDTLVGGDGDDWLRGDDGNDQLQGDAGRDSLFGDEGDDTLNGGADVDRLLGGLGNDSLLGGDGNDTLTGEAGRDTLQGGEGDDAVAGGQGDDQLSGGRGNDKLDGGIGSNRYLFAKGDGVDTVYDAYEGQMTIALAGLAPDELVFRRDGQNLTIVFPSSPTDMLVFSAFFNGDTPRGTLKISHENGTERSVDPVQMRQLVLIGTERADVIYGFSDNDTVDGDAGNDTIYAGDGHDLVKGGEGNDGIAGDLGDDSLFGGVGDDGISGGEGNNLLQGEDGNDGLTGGGGNDTLDGGEGGDNLDGRGGTDLLIGGAGNDSLTTGDGDDTLDGGSGNDIVWASDGANQISSGSGDDVIRSGSGADSIQGGDDNDYVLAGDGDDLIEGGRGNDSLYGYEGDDTFRFAAGSGNDEIVEAAGTDQVVFSGVRAEDLLLRRDEEGSLLLKNLATGDQLLVKGEFFDRPGVTQIGAIERVDFGNGLAWDGDTLKQLVLKTGETADAIYGHAEADLIDGLGGDDKLFGQDGNDTLLGGLGADLLDGGSGDDSLGGGAGNDSLAGQDGNDLLAGGDDADLLEGGGADDTLQGDAGNDTLRGGQEADQLFGGAGLDVLQGDAESDLVSGGDANDTLTGGVGSDTLRGDDGDDQLDGNTDGDRLEGGAGNDKLNGNQGSDTLLGGAGDDELVASDDYQERDANTLEGGAGQDTLYGSYGDDRYVFNLGDGKDLLVETRQDQAFSNIDPSQDSLVFGAGIALADISILRLGNDMVLRHRNGTDEITVQNWFRPIGTAHFKLDKLLFADGTSLDLAAIEAKVITQGSSQADNLSGSAGHDHLRGGAGNDTLFGLAGNDTVAGEAGDDYLDGGLGNDTLDGGVGKDQLIGGEGDDRLLGGSEDDKYVFTSNWGKDVIDNVGGGSDWLFFSELEKAQLSFKQEGQDLLIGVVSDASRTVRVLNHFSGGAAAIAYLQPKSGNALSAADIARLLPVDPNPPTPGTGGSGPANPADFNQVKEGTANADQLSGAGGKDLLRGLGGDDQLFGGAGNDRLEGGDGNDYLSGGYGSGNSGDDLLIGGAGDDQLNGEDGNDRLEGGAGNDSYVFDGASQDVIDNSGGGSDGIFLADGIGAARLSFQRDGDDLLVVVDKQLTTSLRVLKHFKGGEMAIAYVQPSGGNMFTAATIAQMVAAQTIPGGYETLQDGDANGNKLTGAASRDLLRGLGGDDTLFGGLGNDRLEGGDGNDYLSGGYGNVANTGDDILVGGTGNDTLNGEDGKDRLEGEAGNDFYMLAKGAGADVIKDFDATANNSDTVQFKDVKSTEVTAVQKAGVNLVLKYGATDQLTVENYFDATNAVGYRVERFTFSDSVVWTNTQIQAKAVTVAGLQAAALPRPPMVETVSVDQQLASLVSAMAGFSPMDAAQWQQTVPAHEMHSPMLSANRLM</sequence>
<evidence type="ECO:0000256" key="1">
    <source>
        <dbReference type="ARBA" id="ARBA00004613"/>
    </source>
</evidence>
<feature type="region of interest" description="Disordered" evidence="4">
    <location>
        <begin position="1079"/>
        <end position="1110"/>
    </location>
</feature>
<organism evidence="6 7">
    <name type="scientific">Chitinimonas arctica</name>
    <dbReference type="NCBI Taxonomy" id="2594795"/>
    <lineage>
        <taxon>Bacteria</taxon>
        <taxon>Pseudomonadati</taxon>
        <taxon>Pseudomonadota</taxon>
        <taxon>Betaproteobacteria</taxon>
        <taxon>Neisseriales</taxon>
        <taxon>Chitinibacteraceae</taxon>
        <taxon>Chitinimonas</taxon>
    </lineage>
</organism>
<feature type="region of interest" description="Disordered" evidence="4">
    <location>
        <begin position="2229"/>
        <end position="2252"/>
    </location>
</feature>
<dbReference type="Proteomes" id="UP000317550">
    <property type="component" value="Chromosome"/>
</dbReference>
<evidence type="ECO:0000313" key="6">
    <source>
        <dbReference type="EMBL" id="QDQ29064.1"/>
    </source>
</evidence>
<dbReference type="PRINTS" id="PR00313">
    <property type="entry name" value="CABNDNGRPT"/>
</dbReference>
<dbReference type="InterPro" id="IPR024079">
    <property type="entry name" value="MetalloPept_cat_dom_sf"/>
</dbReference>
<evidence type="ECO:0000256" key="4">
    <source>
        <dbReference type="SAM" id="MobiDB-lite"/>
    </source>
</evidence>
<feature type="domain" description="Haemolysin-type calcium binding-related" evidence="5">
    <location>
        <begin position="2568"/>
        <end position="2609"/>
    </location>
</feature>
<protein>
    <recommendedName>
        <fullName evidence="5">Haemolysin-type calcium binding-related domain-containing protein</fullName>
    </recommendedName>
</protein>